<feature type="transmembrane region" description="Helical" evidence="8">
    <location>
        <begin position="450"/>
        <end position="471"/>
    </location>
</feature>
<evidence type="ECO:0000256" key="8">
    <source>
        <dbReference type="SAM" id="Phobius"/>
    </source>
</evidence>
<feature type="compositionally biased region" description="Basic and acidic residues" evidence="7">
    <location>
        <begin position="33"/>
        <end position="47"/>
    </location>
</feature>
<evidence type="ECO:0000256" key="1">
    <source>
        <dbReference type="ARBA" id="ARBA00004651"/>
    </source>
</evidence>
<dbReference type="Gene3D" id="1.10.3720.10">
    <property type="entry name" value="MetI-like"/>
    <property type="match status" value="1"/>
</dbReference>
<keyword evidence="4 8" id="KW-0812">Transmembrane</keyword>
<dbReference type="PANTHER" id="PTHR43744">
    <property type="entry name" value="ABC TRANSPORTER PERMEASE PROTEIN MG189-RELATED-RELATED"/>
    <property type="match status" value="1"/>
</dbReference>
<feature type="transmembrane region" description="Helical" evidence="8">
    <location>
        <begin position="306"/>
        <end position="326"/>
    </location>
</feature>
<keyword evidence="5 8" id="KW-1133">Transmembrane helix</keyword>
<dbReference type="CDD" id="cd06261">
    <property type="entry name" value="TM_PBP2"/>
    <property type="match status" value="1"/>
</dbReference>
<feature type="transmembrane region" description="Helical" evidence="8">
    <location>
        <begin position="381"/>
        <end position="407"/>
    </location>
</feature>
<evidence type="ECO:0000256" key="5">
    <source>
        <dbReference type="ARBA" id="ARBA00022989"/>
    </source>
</evidence>
<feature type="non-terminal residue" evidence="10">
    <location>
        <position position="1"/>
    </location>
</feature>
<evidence type="ECO:0000256" key="2">
    <source>
        <dbReference type="ARBA" id="ARBA00022448"/>
    </source>
</evidence>
<gene>
    <name evidence="10" type="ORF">LCGC14_2038120</name>
</gene>
<comment type="subcellular location">
    <subcellularLocation>
        <location evidence="1">Cell membrane</location>
        <topology evidence="1">Multi-pass membrane protein</topology>
    </subcellularLocation>
</comment>
<dbReference type="InterPro" id="IPR035906">
    <property type="entry name" value="MetI-like_sf"/>
</dbReference>
<dbReference type="SUPFAM" id="SSF161098">
    <property type="entry name" value="MetI-like"/>
    <property type="match status" value="1"/>
</dbReference>
<feature type="transmembrane region" description="Helical" evidence="8">
    <location>
        <begin position="252"/>
        <end position="271"/>
    </location>
</feature>
<evidence type="ECO:0000259" key="9">
    <source>
        <dbReference type="PROSITE" id="PS50928"/>
    </source>
</evidence>
<feature type="transmembrane region" description="Helical" evidence="8">
    <location>
        <begin position="492"/>
        <end position="517"/>
    </location>
</feature>
<dbReference type="AlphaFoldDB" id="A0A0F9FFB0"/>
<name>A0A0F9FFB0_9ZZZZ</name>
<dbReference type="Pfam" id="PF00528">
    <property type="entry name" value="BPD_transp_1"/>
    <property type="match status" value="1"/>
</dbReference>
<accession>A0A0F9FFB0</accession>
<evidence type="ECO:0000313" key="10">
    <source>
        <dbReference type="EMBL" id="KKL77116.1"/>
    </source>
</evidence>
<comment type="caution">
    <text evidence="10">The sequence shown here is derived from an EMBL/GenBank/DDBJ whole genome shotgun (WGS) entry which is preliminary data.</text>
</comment>
<evidence type="ECO:0000256" key="3">
    <source>
        <dbReference type="ARBA" id="ARBA00022475"/>
    </source>
</evidence>
<evidence type="ECO:0000256" key="6">
    <source>
        <dbReference type="ARBA" id="ARBA00023136"/>
    </source>
</evidence>
<dbReference type="InterPro" id="IPR000515">
    <property type="entry name" value="MetI-like"/>
</dbReference>
<dbReference type="GO" id="GO:0005886">
    <property type="term" value="C:plasma membrane"/>
    <property type="evidence" value="ECO:0007669"/>
    <property type="project" value="UniProtKB-SubCell"/>
</dbReference>
<protein>
    <recommendedName>
        <fullName evidence="9">ABC transmembrane type-1 domain-containing protein</fullName>
    </recommendedName>
</protein>
<feature type="transmembrane region" description="Helical" evidence="8">
    <location>
        <begin position="419"/>
        <end position="438"/>
    </location>
</feature>
<dbReference type="GO" id="GO:0055085">
    <property type="term" value="P:transmembrane transport"/>
    <property type="evidence" value="ECO:0007669"/>
    <property type="project" value="InterPro"/>
</dbReference>
<reference evidence="10" key="1">
    <citation type="journal article" date="2015" name="Nature">
        <title>Complex archaea that bridge the gap between prokaryotes and eukaryotes.</title>
        <authorList>
            <person name="Spang A."/>
            <person name="Saw J.H."/>
            <person name="Jorgensen S.L."/>
            <person name="Zaremba-Niedzwiedzka K."/>
            <person name="Martijn J."/>
            <person name="Lind A.E."/>
            <person name="van Eijk R."/>
            <person name="Schleper C."/>
            <person name="Guy L."/>
            <person name="Ettema T.J."/>
        </authorList>
    </citation>
    <scope>NUCLEOTIDE SEQUENCE</scope>
</reference>
<keyword evidence="3" id="KW-1003">Cell membrane</keyword>
<keyword evidence="2" id="KW-0813">Transport</keyword>
<proteinExistence type="predicted"/>
<keyword evidence="6 8" id="KW-0472">Membrane</keyword>
<feature type="region of interest" description="Disordered" evidence="7">
    <location>
        <begin position="21"/>
        <end position="47"/>
    </location>
</feature>
<dbReference type="EMBL" id="LAZR01023845">
    <property type="protein sequence ID" value="KKL77116.1"/>
    <property type="molecule type" value="Genomic_DNA"/>
</dbReference>
<organism evidence="10">
    <name type="scientific">marine sediment metagenome</name>
    <dbReference type="NCBI Taxonomy" id="412755"/>
    <lineage>
        <taxon>unclassified sequences</taxon>
        <taxon>metagenomes</taxon>
        <taxon>ecological metagenomes</taxon>
    </lineage>
</organism>
<evidence type="ECO:0000256" key="7">
    <source>
        <dbReference type="SAM" id="MobiDB-lite"/>
    </source>
</evidence>
<dbReference type="PROSITE" id="PS50928">
    <property type="entry name" value="ABC_TM1"/>
    <property type="match status" value="1"/>
</dbReference>
<sequence length="586" mass="66768">FLGKIPARLAEDGSLDKVEADLRKELGLSPPAEDQKPTETSKQKSEQDQATFAAWIALNDPENRPVLDADLKRLRAELTRCYLVRPDRASEQIIKRSAEHVILMDGSVQDRLKTYDLIGQDETDKLKTRIHDATDMLDSKIRSSVEAYLFFKLSAQPIYLYDAAQSKLDKELAEKQVQDNPPETCYKHYSEGQVLARDTKIPLSGRKTDTHPLAHGLSKEELQLLVAEHEAYLAAEKQTDPWRAWLRLAGRLVVLLLLSLLLCAYIVHYQFHVVEQNWRGFVLAALLLVMLAVVKTAMFLPWMNPYVSLLAVCMAMPFLWMVLTSFKPAAEVGGKNWVPQQWRADNYPEVFRKLHYGSLPDEQAEQWTWQQYLTDSAFVRYYFNSLFIAGWVTLLQCLTSAMAAFAFSRLKWRGRDKVFLLYLGTMMIPGLVLMIPNYQIMMRLGWVDPYAGLIIPAAFSAFGTFLLRQFMLTIPTSLDEAAEIDGASKWQLFWDVILPLARPGLIVLCIFTFLGTYKSFFWPLVMLRSQSKYTLQIGLLFFDNSQTKETQLLLAAAAMTVLPLILLFVILQKYLVKGIQLGAVKG</sequence>
<feature type="transmembrane region" description="Helical" evidence="8">
    <location>
        <begin position="277"/>
        <end position="294"/>
    </location>
</feature>
<feature type="transmembrane region" description="Helical" evidence="8">
    <location>
        <begin position="552"/>
        <end position="571"/>
    </location>
</feature>
<dbReference type="PANTHER" id="PTHR43744:SF12">
    <property type="entry name" value="ABC TRANSPORTER PERMEASE PROTEIN MG189-RELATED"/>
    <property type="match status" value="1"/>
</dbReference>
<evidence type="ECO:0000256" key="4">
    <source>
        <dbReference type="ARBA" id="ARBA00022692"/>
    </source>
</evidence>
<feature type="domain" description="ABC transmembrane type-1" evidence="9">
    <location>
        <begin position="382"/>
        <end position="571"/>
    </location>
</feature>